<dbReference type="EMBL" id="LCHM01000055">
    <property type="protein sequence ID" value="KKT35348.1"/>
    <property type="molecule type" value="Genomic_DNA"/>
</dbReference>
<sequence length="91" mass="10370">MLTVRTDKKIKAQAMKIASGLGFSLSTLVNAYLRNLVRTKRVHFADDVQLEPTPYLKRILRQSDKDRKNGKYVSFDTPEKAIAFLDSIAKK</sequence>
<dbReference type="InterPro" id="IPR007337">
    <property type="entry name" value="RelB/DinJ"/>
</dbReference>
<reference evidence="1 2" key="1">
    <citation type="journal article" date="2015" name="Nature">
        <title>rRNA introns, odd ribosomes, and small enigmatic genomes across a large radiation of phyla.</title>
        <authorList>
            <person name="Brown C.T."/>
            <person name="Hug L.A."/>
            <person name="Thomas B.C."/>
            <person name="Sharon I."/>
            <person name="Castelle C.J."/>
            <person name="Singh A."/>
            <person name="Wilkins M.J."/>
            <person name="Williams K.H."/>
            <person name="Banfield J.F."/>
        </authorList>
    </citation>
    <scope>NUCLEOTIDE SEQUENCE [LARGE SCALE GENOMIC DNA]</scope>
</reference>
<dbReference type="InterPro" id="IPR013321">
    <property type="entry name" value="Arc_rbn_hlx_hlx"/>
</dbReference>
<protein>
    <recommendedName>
        <fullName evidence="3">Addiction module antitoxin, RelB/DinJ family</fullName>
    </recommendedName>
</protein>
<evidence type="ECO:0000313" key="1">
    <source>
        <dbReference type="EMBL" id="KKT35348.1"/>
    </source>
</evidence>
<gene>
    <name evidence="1" type="ORF">UW22_C0055G0009</name>
</gene>
<dbReference type="AlphaFoldDB" id="A0A0G1GLV5"/>
<accession>A0A0G1GLV5</accession>
<evidence type="ECO:0008006" key="3">
    <source>
        <dbReference type="Google" id="ProtNLM"/>
    </source>
</evidence>
<organism evidence="1 2">
    <name type="scientific">Candidatus Gottesmanbacteria bacterium GW2011_GWB1_44_11c</name>
    <dbReference type="NCBI Taxonomy" id="1618447"/>
    <lineage>
        <taxon>Bacteria</taxon>
        <taxon>Candidatus Gottesmaniibacteriota</taxon>
    </lineage>
</organism>
<proteinExistence type="predicted"/>
<dbReference type="Gene3D" id="1.10.1220.10">
    <property type="entry name" value="Met repressor-like"/>
    <property type="match status" value="1"/>
</dbReference>
<dbReference type="Proteomes" id="UP000034617">
    <property type="component" value="Unassembled WGS sequence"/>
</dbReference>
<dbReference type="Pfam" id="PF04221">
    <property type="entry name" value="RelB"/>
    <property type="match status" value="1"/>
</dbReference>
<dbReference type="GO" id="GO:0006355">
    <property type="term" value="P:regulation of DNA-templated transcription"/>
    <property type="evidence" value="ECO:0007669"/>
    <property type="project" value="InterPro"/>
</dbReference>
<name>A0A0G1GLV5_9BACT</name>
<comment type="caution">
    <text evidence="1">The sequence shown here is derived from an EMBL/GenBank/DDBJ whole genome shotgun (WGS) entry which is preliminary data.</text>
</comment>
<evidence type="ECO:0000313" key="2">
    <source>
        <dbReference type="Proteomes" id="UP000034617"/>
    </source>
</evidence>